<feature type="domain" description="Aspartate dehydrogenase" evidence="7">
    <location>
        <begin position="161"/>
        <end position="248"/>
    </location>
</feature>
<evidence type="ECO:0000259" key="8">
    <source>
        <dbReference type="Pfam" id="PF03447"/>
    </source>
</evidence>
<accession>A0A429XWI9</accession>
<dbReference type="UniPathway" id="UPA00253">
    <property type="reaction ID" value="UER00456"/>
</dbReference>
<dbReference type="EMBL" id="QYTV02000007">
    <property type="protein sequence ID" value="RST72752.1"/>
    <property type="molecule type" value="Genomic_DNA"/>
</dbReference>
<sequence>MNIGLIGAGTMGKFLLEKLNIDQLIPNYRIISVLDEREKAKEIMPSLSGKYDFTFFDKLDSFLNSGIDLIVESSNIETVQKYAYRILCEKDMVVISVGALADPAFFNKLKLVAEENATKLYLPAGAIGGLDAIKAAGIMGDLHSVSLVTRKPGEALSGGEITEERVLFDGSAKEAIARFPENANVAITLSLAGIGVEKTEVKIIADPKVDKNTHTIQAAGDFGKMEFTLQNNPSPDNPKTSHLTALSILSSLRSLQGQVVIG</sequence>
<keyword evidence="3 6" id="KW-0521">NADP</keyword>
<dbReference type="SUPFAM" id="SSF55347">
    <property type="entry name" value="Glyceraldehyde-3-phosphate dehydrogenase-like, C-terminal domain"/>
    <property type="match status" value="1"/>
</dbReference>
<protein>
    <recommendedName>
        <fullName evidence="6">L-aspartate dehydrogenase</fullName>
        <ecNumber evidence="6">1.4.1.21</ecNumber>
    </recommendedName>
</protein>
<feature type="binding site" evidence="6">
    <location>
        <position position="184"/>
    </location>
    <ligand>
        <name>NAD(+)</name>
        <dbReference type="ChEBI" id="CHEBI:57540"/>
    </ligand>
</feature>
<comment type="pathway">
    <text evidence="6">Cofactor biosynthesis; NAD(+) biosynthesis; iminoaspartate from L-aspartate (dehydrogenase route): step 1/1.</text>
</comment>
<proteinExistence type="inferred from homology"/>
<evidence type="ECO:0000256" key="6">
    <source>
        <dbReference type="HAMAP-Rule" id="MF_01265"/>
    </source>
</evidence>
<evidence type="ECO:0000313" key="10">
    <source>
        <dbReference type="Proteomes" id="UP000287156"/>
    </source>
</evidence>
<dbReference type="GO" id="GO:0050661">
    <property type="term" value="F:NADP binding"/>
    <property type="evidence" value="ECO:0007669"/>
    <property type="project" value="UniProtKB-UniRule"/>
</dbReference>
<evidence type="ECO:0000256" key="1">
    <source>
        <dbReference type="ARBA" id="ARBA00008331"/>
    </source>
</evidence>
<dbReference type="InterPro" id="IPR036291">
    <property type="entry name" value="NAD(P)-bd_dom_sf"/>
</dbReference>
<evidence type="ECO:0000256" key="5">
    <source>
        <dbReference type="ARBA" id="ARBA00023027"/>
    </source>
</evidence>
<dbReference type="EC" id="1.4.1.21" evidence="6"/>
<feature type="binding site" evidence="6">
    <location>
        <position position="126"/>
    </location>
    <ligand>
        <name>NAD(+)</name>
        <dbReference type="ChEBI" id="CHEBI:57540"/>
    </ligand>
</feature>
<dbReference type="PANTHER" id="PTHR31873">
    <property type="entry name" value="L-ASPARTATE DEHYDROGENASE-RELATED"/>
    <property type="match status" value="1"/>
</dbReference>
<feature type="domain" description="Aspartate/homoserine dehydrogenase NAD-binding" evidence="8">
    <location>
        <begin position="7"/>
        <end position="123"/>
    </location>
</feature>
<dbReference type="Proteomes" id="UP000287156">
    <property type="component" value="Unassembled WGS sequence"/>
</dbReference>
<dbReference type="GO" id="GO:0016639">
    <property type="term" value="F:oxidoreductase activity, acting on the CH-NH2 group of donors, NAD or NADP as acceptor"/>
    <property type="evidence" value="ECO:0007669"/>
    <property type="project" value="UniProtKB-UniRule"/>
</dbReference>
<comment type="function">
    <text evidence="6">Specifically catalyzes the NAD or NADP-dependent dehydrogenation of L-aspartate to iminoaspartate.</text>
</comment>
<dbReference type="InterPro" id="IPR020626">
    <property type="entry name" value="Asp_DH_prok"/>
</dbReference>
<comment type="similarity">
    <text evidence="1 6">Belongs to the L-aspartate dehydrogenase family.</text>
</comment>
<dbReference type="NCBIfam" id="NF009828">
    <property type="entry name" value="PRK13303.1-3"/>
    <property type="match status" value="1"/>
</dbReference>
<dbReference type="GO" id="GO:0009435">
    <property type="term" value="P:NAD+ biosynthetic process"/>
    <property type="evidence" value="ECO:0007669"/>
    <property type="project" value="UniProtKB-UniRule"/>
</dbReference>
<dbReference type="NCBIfam" id="TIGR03855">
    <property type="entry name" value="NAD_NadX"/>
    <property type="match status" value="1"/>
</dbReference>
<evidence type="ECO:0000256" key="4">
    <source>
        <dbReference type="ARBA" id="ARBA00023002"/>
    </source>
</evidence>
<gene>
    <name evidence="6 9" type="primary">nadX</name>
    <name evidence="9" type="ORF">D4T97_015140</name>
</gene>
<keyword evidence="5 6" id="KW-0520">NAD</keyword>
<dbReference type="GO" id="GO:0033735">
    <property type="term" value="F:aspartate dehydrogenase [NAD(P)+] activity"/>
    <property type="evidence" value="ECO:0007669"/>
    <property type="project" value="UniProtKB-EC"/>
</dbReference>
<dbReference type="Pfam" id="PF01958">
    <property type="entry name" value="Asp_DH_C"/>
    <property type="match status" value="1"/>
</dbReference>
<keyword evidence="2 6" id="KW-0662">Pyridine nucleotide biosynthesis</keyword>
<dbReference type="RefSeq" id="WP_126051597.1">
    <property type="nucleotide sequence ID" value="NZ_QYTV02000007.1"/>
</dbReference>
<dbReference type="HAMAP" id="MF_01265">
    <property type="entry name" value="NadX"/>
    <property type="match status" value="1"/>
</dbReference>
<name>A0A429XWI9_9BACI</name>
<dbReference type="Gene3D" id="3.30.360.10">
    <property type="entry name" value="Dihydrodipicolinate Reductase, domain 2"/>
    <property type="match status" value="1"/>
</dbReference>
<dbReference type="InterPro" id="IPR002811">
    <property type="entry name" value="Asp_DH"/>
</dbReference>
<feature type="active site" evidence="6">
    <location>
        <position position="214"/>
    </location>
</feature>
<dbReference type="GO" id="GO:0051287">
    <property type="term" value="F:NAD binding"/>
    <property type="evidence" value="ECO:0007669"/>
    <property type="project" value="UniProtKB-UniRule"/>
</dbReference>
<keyword evidence="4 6" id="KW-0560">Oxidoreductase</keyword>
<keyword evidence="10" id="KW-1185">Reference proteome</keyword>
<evidence type="ECO:0000256" key="3">
    <source>
        <dbReference type="ARBA" id="ARBA00022857"/>
    </source>
</evidence>
<evidence type="ECO:0000313" key="9">
    <source>
        <dbReference type="EMBL" id="RST72752.1"/>
    </source>
</evidence>
<comment type="catalytic activity">
    <reaction evidence="6">
        <text>L-aspartate + NAD(+) + H2O = oxaloacetate + NH4(+) + NADH + H(+)</text>
        <dbReference type="Rhea" id="RHEA:11788"/>
        <dbReference type="ChEBI" id="CHEBI:15377"/>
        <dbReference type="ChEBI" id="CHEBI:15378"/>
        <dbReference type="ChEBI" id="CHEBI:16452"/>
        <dbReference type="ChEBI" id="CHEBI:28938"/>
        <dbReference type="ChEBI" id="CHEBI:29991"/>
        <dbReference type="ChEBI" id="CHEBI:57540"/>
        <dbReference type="ChEBI" id="CHEBI:57945"/>
        <dbReference type="EC" id="1.4.1.21"/>
    </reaction>
</comment>
<dbReference type="SUPFAM" id="SSF51735">
    <property type="entry name" value="NAD(P)-binding Rossmann-fold domains"/>
    <property type="match status" value="1"/>
</dbReference>
<dbReference type="PIRSF" id="PIRSF005227">
    <property type="entry name" value="Asp_dh_NAD_syn"/>
    <property type="match status" value="1"/>
</dbReference>
<comment type="caution">
    <text evidence="9">The sequence shown here is derived from an EMBL/GenBank/DDBJ whole genome shotgun (WGS) entry which is preliminary data.</text>
</comment>
<dbReference type="AlphaFoldDB" id="A0A429XWI9"/>
<comment type="miscellaneous">
    <text evidence="6">The iminoaspartate product is unstable in aqueous solution and can decompose to oxaloacetate and ammonia.</text>
</comment>
<dbReference type="PANTHER" id="PTHR31873:SF6">
    <property type="entry name" value="ASPARTATE DEHYDROGENASE DOMAIN-CONTAINING PROTEIN"/>
    <property type="match status" value="1"/>
</dbReference>
<dbReference type="InterPro" id="IPR011182">
    <property type="entry name" value="L-Asp_DH"/>
</dbReference>
<reference evidence="9" key="1">
    <citation type="submission" date="2018-12" db="EMBL/GenBank/DDBJ databases">
        <authorList>
            <person name="Sun L."/>
            <person name="Chen Z."/>
        </authorList>
    </citation>
    <scope>NUCLEOTIDE SEQUENCE [LARGE SCALE GENOMIC DNA]</scope>
    <source>
        <strain evidence="9">3-2-2</strain>
    </source>
</reference>
<evidence type="ECO:0000259" key="7">
    <source>
        <dbReference type="Pfam" id="PF01958"/>
    </source>
</evidence>
<dbReference type="OrthoDB" id="1906017at2"/>
<dbReference type="Pfam" id="PF03447">
    <property type="entry name" value="NAD_binding_3"/>
    <property type="match status" value="1"/>
</dbReference>
<dbReference type="NCBIfam" id="NF009829">
    <property type="entry name" value="PRK13303.1-4"/>
    <property type="match status" value="1"/>
</dbReference>
<evidence type="ECO:0000256" key="2">
    <source>
        <dbReference type="ARBA" id="ARBA00022642"/>
    </source>
</evidence>
<organism evidence="9 10">
    <name type="scientific">Siminovitchia acidinfaciens</name>
    <dbReference type="NCBI Taxonomy" id="2321395"/>
    <lineage>
        <taxon>Bacteria</taxon>
        <taxon>Bacillati</taxon>
        <taxon>Bacillota</taxon>
        <taxon>Bacilli</taxon>
        <taxon>Bacillales</taxon>
        <taxon>Bacillaceae</taxon>
        <taxon>Siminovitchia</taxon>
    </lineage>
</organism>
<comment type="catalytic activity">
    <reaction evidence="6">
        <text>L-aspartate + NADP(+) + H2O = oxaloacetate + NH4(+) + NADPH + H(+)</text>
        <dbReference type="Rhea" id="RHEA:11784"/>
        <dbReference type="ChEBI" id="CHEBI:15377"/>
        <dbReference type="ChEBI" id="CHEBI:15378"/>
        <dbReference type="ChEBI" id="CHEBI:16452"/>
        <dbReference type="ChEBI" id="CHEBI:28938"/>
        <dbReference type="ChEBI" id="CHEBI:29991"/>
        <dbReference type="ChEBI" id="CHEBI:57783"/>
        <dbReference type="ChEBI" id="CHEBI:58349"/>
        <dbReference type="EC" id="1.4.1.21"/>
    </reaction>
</comment>
<dbReference type="InterPro" id="IPR005106">
    <property type="entry name" value="Asp/hSer_DH_NAD-bd"/>
</dbReference>
<dbReference type="InterPro" id="IPR022487">
    <property type="entry name" value="Asp_DH_arc"/>
</dbReference>
<dbReference type="Gene3D" id="3.40.50.720">
    <property type="entry name" value="NAD(P)-binding Rossmann-like Domain"/>
    <property type="match status" value="1"/>
</dbReference>